<dbReference type="AlphaFoldDB" id="A0A7S3Y3J3"/>
<evidence type="ECO:0000256" key="1">
    <source>
        <dbReference type="SAM" id="MobiDB-lite"/>
    </source>
</evidence>
<reference evidence="2" key="1">
    <citation type="submission" date="2021-01" db="EMBL/GenBank/DDBJ databases">
        <authorList>
            <person name="Corre E."/>
            <person name="Pelletier E."/>
            <person name="Niang G."/>
            <person name="Scheremetjew M."/>
            <person name="Finn R."/>
            <person name="Kale V."/>
            <person name="Holt S."/>
            <person name="Cochrane G."/>
            <person name="Meng A."/>
            <person name="Brown T."/>
            <person name="Cohen L."/>
        </authorList>
    </citation>
    <scope>NUCLEOTIDE SEQUENCE</scope>
    <source>
        <strain evidence="2">CCMP3107</strain>
    </source>
</reference>
<name>A0A7S3Y3J3_HETAK</name>
<feature type="region of interest" description="Disordered" evidence="1">
    <location>
        <begin position="146"/>
        <end position="175"/>
    </location>
</feature>
<gene>
    <name evidence="2" type="ORF">HAKA00212_LOCUS18946</name>
</gene>
<feature type="compositionally biased region" description="Low complexity" evidence="1">
    <location>
        <begin position="272"/>
        <end position="288"/>
    </location>
</feature>
<dbReference type="EMBL" id="HBIU01041769">
    <property type="protein sequence ID" value="CAE0640127.1"/>
    <property type="molecule type" value="Transcribed_RNA"/>
</dbReference>
<proteinExistence type="predicted"/>
<sequence length="522" mass="55949">MERPNSPEQVECAVCSGGYDDEHWNDPEAVRAWRTRVADFPNLLHMVESALDMGPNNTGLTTSDLTSDPRPLPTLFDCRPPGHAIHVGCFMNMWMAEEGSIIDRNPYPPPVVCPQCRASLSCPHLRPRVWRQRMAELANAQMSAELANAQARSTPDGDNDRNPFQSQIPGVIGTLQGSLSSPASWLLAASAGGNGPSARDASNPPTVNPPAGAGNDMDADYDTEPLNFSGSDTEPMPLSDDDGPPPLQSCPPSPVDRPPPRHLNSERDGPCADGPPGDHATGPGTAPAGGDGPRRALDASTPRADIPPSSTGVNTVADYDTEPLYYSGSDTETVPMSSDDEDSPLPLHPPSPDAQSLPRPPNSESNRTSTHRPPANHAPDFGSAPNQSSSAITLAPPSHPFPPPQASIRTFSWGFVPLIVAAAAEAAHSQPPYTLDMRADRRRLWDDWVTELAGAFANRGFNLESIASRFPTTHTMHGSIYIPANAQEQLLQLVPQLGETVQQHLLDWARNQDTVVYTPLPP</sequence>
<feature type="compositionally biased region" description="Pro residues" evidence="1">
    <location>
        <begin position="244"/>
        <end position="257"/>
    </location>
</feature>
<evidence type="ECO:0000313" key="2">
    <source>
        <dbReference type="EMBL" id="CAE0640127.1"/>
    </source>
</evidence>
<protein>
    <submittedName>
        <fullName evidence="2">Uncharacterized protein</fullName>
    </submittedName>
</protein>
<accession>A0A7S3Y3J3</accession>
<feature type="region of interest" description="Disordered" evidence="1">
    <location>
        <begin position="191"/>
        <end position="403"/>
    </location>
</feature>
<organism evidence="2">
    <name type="scientific">Heterosigma akashiwo</name>
    <name type="common">Chromophytic alga</name>
    <name type="synonym">Heterosigma carterae</name>
    <dbReference type="NCBI Taxonomy" id="2829"/>
    <lineage>
        <taxon>Eukaryota</taxon>
        <taxon>Sar</taxon>
        <taxon>Stramenopiles</taxon>
        <taxon>Ochrophyta</taxon>
        <taxon>Raphidophyceae</taxon>
        <taxon>Chattonellales</taxon>
        <taxon>Chattonellaceae</taxon>
        <taxon>Heterosigma</taxon>
    </lineage>
</organism>